<proteinExistence type="predicted"/>
<name>A0A699RVL6_TANCI</name>
<comment type="caution">
    <text evidence="1">The sequence shown here is derived from an EMBL/GenBank/DDBJ whole genome shotgun (WGS) entry which is preliminary data.</text>
</comment>
<feature type="non-terminal residue" evidence="1">
    <location>
        <position position="1"/>
    </location>
</feature>
<accession>A0A699RVL6</accession>
<dbReference type="EMBL" id="BKCJ011108369">
    <property type="protein sequence ID" value="GFC87051.1"/>
    <property type="molecule type" value="Genomic_DNA"/>
</dbReference>
<gene>
    <name evidence="1" type="ORF">Tci_859021</name>
</gene>
<sequence length="144" mass="16817">ALLLTHCQSNISIEHEQTKPNNLDVTSFNIERDTSLRPTDWKVYKAGREVIIAPSDWTSYTDDSGLNIISPNMVDSSERIVFNRYAKEDQALNYDKVARQLAEKAFDRFAVYHNVELKKVELSQYFFYERTAKLKKSNINYEDQ</sequence>
<dbReference type="AlphaFoldDB" id="A0A699RVL6"/>
<evidence type="ECO:0000313" key="1">
    <source>
        <dbReference type="EMBL" id="GFC87051.1"/>
    </source>
</evidence>
<protein>
    <submittedName>
        <fullName evidence="1">Uncharacterized protein</fullName>
    </submittedName>
</protein>
<reference evidence="1" key="1">
    <citation type="journal article" date="2019" name="Sci. Rep.">
        <title>Draft genome of Tanacetum cinerariifolium, the natural source of mosquito coil.</title>
        <authorList>
            <person name="Yamashiro T."/>
            <person name="Shiraishi A."/>
            <person name="Satake H."/>
            <person name="Nakayama K."/>
        </authorList>
    </citation>
    <scope>NUCLEOTIDE SEQUENCE</scope>
</reference>
<organism evidence="1">
    <name type="scientific">Tanacetum cinerariifolium</name>
    <name type="common">Dalmatian daisy</name>
    <name type="synonym">Chrysanthemum cinerariifolium</name>
    <dbReference type="NCBI Taxonomy" id="118510"/>
    <lineage>
        <taxon>Eukaryota</taxon>
        <taxon>Viridiplantae</taxon>
        <taxon>Streptophyta</taxon>
        <taxon>Embryophyta</taxon>
        <taxon>Tracheophyta</taxon>
        <taxon>Spermatophyta</taxon>
        <taxon>Magnoliopsida</taxon>
        <taxon>eudicotyledons</taxon>
        <taxon>Gunneridae</taxon>
        <taxon>Pentapetalae</taxon>
        <taxon>asterids</taxon>
        <taxon>campanulids</taxon>
        <taxon>Asterales</taxon>
        <taxon>Asteraceae</taxon>
        <taxon>Asteroideae</taxon>
        <taxon>Anthemideae</taxon>
        <taxon>Anthemidinae</taxon>
        <taxon>Tanacetum</taxon>
    </lineage>
</organism>